<keyword evidence="1" id="KW-0812">Transmembrane</keyword>
<keyword evidence="1" id="KW-0472">Membrane</keyword>
<keyword evidence="3" id="KW-1185">Reference proteome</keyword>
<sequence length="89" mass="10310">MVFADGSAVILVVAIWGFLCFWIFSLQVREKYEGIWVSMEFAIWMYELEIPIRVHGFAFWYALLVGVHGDEVRVTCDEVAYAHSCIRMA</sequence>
<dbReference type="Proteomes" id="UP000291084">
    <property type="component" value="Chromosome 10"/>
</dbReference>
<gene>
    <name evidence="2" type="primary">Vigan.10G118900</name>
    <name evidence="2" type="ORF">VIGAN_10118900</name>
</gene>
<protein>
    <submittedName>
        <fullName evidence="2">Uncharacterized protein</fullName>
    </submittedName>
</protein>
<feature type="transmembrane region" description="Helical" evidence="1">
    <location>
        <begin position="6"/>
        <end position="24"/>
    </location>
</feature>
<dbReference type="EMBL" id="AP015043">
    <property type="protein sequence ID" value="BAT99685.1"/>
    <property type="molecule type" value="Genomic_DNA"/>
</dbReference>
<proteinExistence type="predicted"/>
<evidence type="ECO:0000256" key="1">
    <source>
        <dbReference type="SAM" id="Phobius"/>
    </source>
</evidence>
<organism evidence="2 3">
    <name type="scientific">Vigna angularis var. angularis</name>
    <dbReference type="NCBI Taxonomy" id="157739"/>
    <lineage>
        <taxon>Eukaryota</taxon>
        <taxon>Viridiplantae</taxon>
        <taxon>Streptophyta</taxon>
        <taxon>Embryophyta</taxon>
        <taxon>Tracheophyta</taxon>
        <taxon>Spermatophyta</taxon>
        <taxon>Magnoliopsida</taxon>
        <taxon>eudicotyledons</taxon>
        <taxon>Gunneridae</taxon>
        <taxon>Pentapetalae</taxon>
        <taxon>rosids</taxon>
        <taxon>fabids</taxon>
        <taxon>Fabales</taxon>
        <taxon>Fabaceae</taxon>
        <taxon>Papilionoideae</taxon>
        <taxon>50 kb inversion clade</taxon>
        <taxon>NPAAA clade</taxon>
        <taxon>indigoferoid/millettioid clade</taxon>
        <taxon>Phaseoleae</taxon>
        <taxon>Vigna</taxon>
    </lineage>
</organism>
<reference evidence="2 3" key="1">
    <citation type="journal article" date="2015" name="Sci. Rep.">
        <title>The power of single molecule real-time sequencing technology in the de novo assembly of a eukaryotic genome.</title>
        <authorList>
            <person name="Sakai H."/>
            <person name="Naito K."/>
            <person name="Ogiso-Tanaka E."/>
            <person name="Takahashi Y."/>
            <person name="Iseki K."/>
            <person name="Muto C."/>
            <person name="Satou K."/>
            <person name="Teruya K."/>
            <person name="Shiroma A."/>
            <person name="Shimoji M."/>
            <person name="Hirano T."/>
            <person name="Itoh T."/>
            <person name="Kaga A."/>
            <person name="Tomooka N."/>
        </authorList>
    </citation>
    <scope>NUCLEOTIDE SEQUENCE [LARGE SCALE GENOMIC DNA]</scope>
    <source>
        <strain evidence="3">cv. Shumari</strain>
    </source>
</reference>
<accession>A0A0S3T3S2</accession>
<evidence type="ECO:0000313" key="2">
    <source>
        <dbReference type="EMBL" id="BAT99685.1"/>
    </source>
</evidence>
<evidence type="ECO:0000313" key="3">
    <source>
        <dbReference type="Proteomes" id="UP000291084"/>
    </source>
</evidence>
<dbReference type="AlphaFoldDB" id="A0A0S3T3S2"/>
<name>A0A0S3T3S2_PHAAN</name>
<keyword evidence="1" id="KW-1133">Transmembrane helix</keyword>